<name>A0A250XAC3_9CHLO</name>
<feature type="compositionally biased region" description="Basic and acidic residues" evidence="4">
    <location>
        <begin position="1160"/>
        <end position="1176"/>
    </location>
</feature>
<dbReference type="GO" id="GO:0080008">
    <property type="term" value="C:Cul4-RING E3 ubiquitin ligase complex"/>
    <property type="evidence" value="ECO:0007669"/>
    <property type="project" value="TreeGrafter"/>
</dbReference>
<feature type="region of interest" description="Disordered" evidence="4">
    <location>
        <begin position="1122"/>
        <end position="1282"/>
    </location>
</feature>
<reference evidence="5 6" key="1">
    <citation type="submission" date="2017-08" db="EMBL/GenBank/DDBJ databases">
        <title>Acidophilic green algal genome provides insights into adaptation to an acidic environment.</title>
        <authorList>
            <person name="Hirooka S."/>
            <person name="Hirose Y."/>
            <person name="Kanesaki Y."/>
            <person name="Higuchi S."/>
            <person name="Fujiwara T."/>
            <person name="Onuma R."/>
            <person name="Era A."/>
            <person name="Ohbayashi R."/>
            <person name="Uzuka A."/>
            <person name="Nozaki H."/>
            <person name="Yoshikawa H."/>
            <person name="Miyagishima S.Y."/>
        </authorList>
    </citation>
    <scope>NUCLEOTIDE SEQUENCE [LARGE SCALE GENOMIC DNA]</scope>
    <source>
        <strain evidence="5 6">NIES-2499</strain>
    </source>
</reference>
<keyword evidence="1 3" id="KW-0853">WD repeat</keyword>
<dbReference type="PROSITE" id="PS00678">
    <property type="entry name" value="WD_REPEATS_1"/>
    <property type="match status" value="1"/>
</dbReference>
<feature type="compositionally biased region" description="Basic and acidic residues" evidence="4">
    <location>
        <begin position="923"/>
        <end position="937"/>
    </location>
</feature>
<feature type="compositionally biased region" description="Polar residues" evidence="4">
    <location>
        <begin position="668"/>
        <end position="698"/>
    </location>
</feature>
<feature type="compositionally biased region" description="Polar residues" evidence="4">
    <location>
        <begin position="763"/>
        <end position="775"/>
    </location>
</feature>
<dbReference type="STRING" id="1157962.A0A250XAC3"/>
<dbReference type="InterPro" id="IPR019775">
    <property type="entry name" value="WD40_repeat_CS"/>
</dbReference>
<dbReference type="OrthoDB" id="4869960at2759"/>
<dbReference type="PROSITE" id="PS50294">
    <property type="entry name" value="WD_REPEATS_REGION"/>
    <property type="match status" value="1"/>
</dbReference>
<keyword evidence="2" id="KW-0677">Repeat</keyword>
<dbReference type="GO" id="GO:0045717">
    <property type="term" value="P:negative regulation of fatty acid biosynthetic process"/>
    <property type="evidence" value="ECO:0007669"/>
    <property type="project" value="TreeGrafter"/>
</dbReference>
<feature type="region of interest" description="Disordered" evidence="4">
    <location>
        <begin position="1405"/>
        <end position="1476"/>
    </location>
</feature>
<dbReference type="SMART" id="SM00320">
    <property type="entry name" value="WD40"/>
    <property type="match status" value="6"/>
</dbReference>
<feature type="compositionally biased region" description="Low complexity" evidence="4">
    <location>
        <begin position="832"/>
        <end position="841"/>
    </location>
</feature>
<dbReference type="GO" id="GO:0005737">
    <property type="term" value="C:cytoplasm"/>
    <property type="evidence" value="ECO:0007669"/>
    <property type="project" value="TreeGrafter"/>
</dbReference>
<feature type="compositionally biased region" description="Polar residues" evidence="4">
    <location>
        <begin position="420"/>
        <end position="429"/>
    </location>
</feature>
<feature type="region of interest" description="Disordered" evidence="4">
    <location>
        <begin position="419"/>
        <end position="519"/>
    </location>
</feature>
<feature type="compositionally biased region" description="Low complexity" evidence="4">
    <location>
        <begin position="628"/>
        <end position="640"/>
    </location>
</feature>
<dbReference type="Gene3D" id="2.130.10.10">
    <property type="entry name" value="YVTN repeat-like/Quinoprotein amine dehydrogenase"/>
    <property type="match status" value="3"/>
</dbReference>
<dbReference type="Pfam" id="PF00400">
    <property type="entry name" value="WD40"/>
    <property type="match status" value="4"/>
</dbReference>
<feature type="compositionally biased region" description="Low complexity" evidence="4">
    <location>
        <begin position="1141"/>
        <end position="1158"/>
    </location>
</feature>
<dbReference type="Proteomes" id="UP000232323">
    <property type="component" value="Unassembled WGS sequence"/>
</dbReference>
<dbReference type="PANTHER" id="PTHR15574">
    <property type="entry name" value="WD REPEAT DOMAIN-CONTAINING FAMILY"/>
    <property type="match status" value="1"/>
</dbReference>
<evidence type="ECO:0000256" key="1">
    <source>
        <dbReference type="ARBA" id="ARBA00022574"/>
    </source>
</evidence>
<feature type="repeat" description="WD" evidence="3">
    <location>
        <begin position="130"/>
        <end position="170"/>
    </location>
</feature>
<gene>
    <name evidence="5" type="ORF">CEUSTIGMA_g7466.t1</name>
</gene>
<comment type="caution">
    <text evidence="5">The sequence shown here is derived from an EMBL/GenBank/DDBJ whole genome shotgun (WGS) entry which is preliminary data.</text>
</comment>
<dbReference type="InterPro" id="IPR036322">
    <property type="entry name" value="WD40_repeat_dom_sf"/>
</dbReference>
<feature type="repeat" description="WD" evidence="3">
    <location>
        <begin position="54"/>
        <end position="84"/>
    </location>
</feature>
<feature type="compositionally biased region" description="Basic and acidic residues" evidence="4">
    <location>
        <begin position="1228"/>
        <end position="1243"/>
    </location>
</feature>
<dbReference type="InterPro" id="IPR015943">
    <property type="entry name" value="WD40/YVTN_repeat-like_dom_sf"/>
</dbReference>
<dbReference type="InterPro" id="IPR001680">
    <property type="entry name" value="WD40_rpt"/>
</dbReference>
<feature type="region of interest" description="Disordered" evidence="4">
    <location>
        <begin position="353"/>
        <end position="373"/>
    </location>
</feature>
<proteinExistence type="predicted"/>
<keyword evidence="6" id="KW-1185">Reference proteome</keyword>
<organism evidence="5 6">
    <name type="scientific">Chlamydomonas eustigma</name>
    <dbReference type="NCBI Taxonomy" id="1157962"/>
    <lineage>
        <taxon>Eukaryota</taxon>
        <taxon>Viridiplantae</taxon>
        <taxon>Chlorophyta</taxon>
        <taxon>core chlorophytes</taxon>
        <taxon>Chlorophyceae</taxon>
        <taxon>CS clade</taxon>
        <taxon>Chlamydomonadales</taxon>
        <taxon>Chlamydomonadaceae</taxon>
        <taxon>Chlamydomonas</taxon>
    </lineage>
</organism>
<protein>
    <recommendedName>
        <fullName evidence="7">Anaphase-promoting complex subunit 4 WD40 domain-containing protein</fullName>
    </recommendedName>
</protein>
<feature type="compositionally biased region" description="Basic and acidic residues" evidence="4">
    <location>
        <begin position="1261"/>
        <end position="1271"/>
    </location>
</feature>
<feature type="compositionally biased region" description="Basic and acidic residues" evidence="4">
    <location>
        <begin position="458"/>
        <end position="470"/>
    </location>
</feature>
<evidence type="ECO:0000256" key="2">
    <source>
        <dbReference type="ARBA" id="ARBA00022737"/>
    </source>
</evidence>
<evidence type="ECO:0000313" key="5">
    <source>
        <dbReference type="EMBL" id="GAX80027.1"/>
    </source>
</evidence>
<feature type="repeat" description="WD" evidence="3">
    <location>
        <begin position="1306"/>
        <end position="1331"/>
    </location>
</feature>
<evidence type="ECO:0000313" key="6">
    <source>
        <dbReference type="Proteomes" id="UP000232323"/>
    </source>
</evidence>
<feature type="compositionally biased region" description="Acidic residues" evidence="4">
    <location>
        <begin position="1448"/>
        <end position="1461"/>
    </location>
</feature>
<feature type="compositionally biased region" description="Polar residues" evidence="4">
    <location>
        <begin position="565"/>
        <end position="576"/>
    </location>
</feature>
<feature type="region of interest" description="Disordered" evidence="4">
    <location>
        <begin position="760"/>
        <end position="788"/>
    </location>
</feature>
<evidence type="ECO:0000256" key="4">
    <source>
        <dbReference type="SAM" id="MobiDB-lite"/>
    </source>
</evidence>
<sequence length="1476" mass="154810">MLREITSREHGLRKEPLYSCKAANISLVQRLQEAGTLNGSLDNNATSSTTCCSSFSNDGRFMLSGSEDAVLKIWDLTSTRKATRSFDSGHTSSIFVARFMPDTSNKQIATCSGDRQVRIIDLNRLAVRPFVCHRSRVKALAPISNSCIISGGEDGTVRKWDMREPTAPSAHVLQTRSLLVEQRSERSGRSGLRVAVNSVAVDPLQPHIFATGGSDPLVRVYDMRMLQKVGGMGTSRVSQTPWLYCLVPEHLKGCMVGSASWQAPMHRVRSISSIAFTSSGHEIVASYSSERIYSFGCREHARTYEGLFCTGSGDEQGAMAAAAQEPLIEIRSFGAPGELTESMLQGAIPGQDAAVGSDLQSQGGQEDASRFGGRAEDGDLAAAVSNFLQPLVPALDQLQTQFQQLHNQLQELQQSLYGAVSTSHQSQPGDSGDATPAAAAADHGVMAPRVASAGRRQTRPDRTPIGDRGPRLPLETIGRRMTRSAGSRQQAATPAMEACPSQGITAEETSTAAAPDAGAAPGAGAVPGVFETMVPAGEPLSLPSPQSIPGRLGVSQRLAARLNGRPSNSTDGSGTANIAHGPVHEAGLPAAAHVIAPPASAPASHQCPMAMTLVDSAVQQHNTQADRATTTAAVEATAAARPSHSRDPGYKSQRQAKRHRRGSRDQADFNSVGGSASQYNAAGHVSTSTEDQCGTSKITPAMPFPIPSSTLSAASTALPSQAPSSTAVPSQAPSSAVASPLSWARNLIHWPPWGLSVSRGSVEATSPPQSVNRGSNEAALPPQSTSDAGLANLRASDAIAPIITRQAEAEASQISSHGTDLTASAAAAAVLRRTRSSAARSQGQAPAVQHGSSQPTDHPAVQHGSSQPTDHPAVQHGSSQPTDHPAVTEPCPHTLPVDMPPSAQQTDDVTSGSSSRAEKRRKQQEPRQSLRQEEDGKLRKKDVRTGSGNTSQGKSQRRARSQYENNATTELEDILHLGSDSHPLAAEVTTENTVGPGSGSHGVIPAAVTPLGTVVHAVSTQAHLTSAAGLLGQASAMSRDDRIHTVTSLPPSLPIAYPPSAVTMSVSTPVGSADAGSPSAAAAAAPVAMAPASTAASPTAAGGATAFVRLAMSAMLQLMNSTRSTTANSDMESRPSPPPVLTTQAQQQQQPGANAPPAGRDGDALRAEDSRDDGRRQRNRLLRTLWSLPPASTSPERNSADGPTASTSLGEAQLRPAQVGGRHVSIRRGRDADGPDDEGDRHGGAPSSSSSQGRRLGGAWRYDDSREEGSVEAHGSTTEGRGYMRCFEGHRNSSGANNVALMGQRSQFVVTCSDDGHLFVWDLSSGELLNMCPGAQGDHCVQAHPFDMTLASCGNDPIVRLWSPKGDEMARPTAEQKEVLTANLFTLSALTPPALQIPDLVQSNGVEGAARSGPDQPRASRLTGHTQRLDARPAVDETGGGGRRGFEEPEDEEEHEDEEEEHTERDGRARAPCHLM</sequence>
<accession>A0A250XAC3</accession>
<feature type="region of interest" description="Disordered" evidence="4">
    <location>
        <begin position="562"/>
        <end position="581"/>
    </location>
</feature>
<evidence type="ECO:0000256" key="3">
    <source>
        <dbReference type="PROSITE-ProRule" id="PRU00221"/>
    </source>
</evidence>
<dbReference type="InterPro" id="IPR045151">
    <property type="entry name" value="DCAF8"/>
</dbReference>
<feature type="compositionally biased region" description="Low complexity" evidence="4">
    <location>
        <begin position="1244"/>
        <end position="1258"/>
    </location>
</feature>
<feature type="region of interest" description="Disordered" evidence="4">
    <location>
        <begin position="620"/>
        <end position="701"/>
    </location>
</feature>
<dbReference type="EMBL" id="BEGY01000048">
    <property type="protein sequence ID" value="GAX80027.1"/>
    <property type="molecule type" value="Genomic_DNA"/>
</dbReference>
<feature type="compositionally biased region" description="Polar residues" evidence="4">
    <location>
        <begin position="902"/>
        <end position="915"/>
    </location>
</feature>
<feature type="compositionally biased region" description="Polar residues" evidence="4">
    <location>
        <begin position="502"/>
        <end position="511"/>
    </location>
</feature>
<dbReference type="SUPFAM" id="SSF50978">
    <property type="entry name" value="WD40 repeat-like"/>
    <property type="match status" value="2"/>
</dbReference>
<evidence type="ECO:0008006" key="7">
    <source>
        <dbReference type="Google" id="ProtNLM"/>
    </source>
</evidence>
<dbReference type="PANTHER" id="PTHR15574:SF40">
    <property type="entry name" value="WD AND TETRATRICOPEPTIDE REPEATS PROTEIN 1"/>
    <property type="match status" value="1"/>
</dbReference>
<feature type="region of interest" description="Disordered" evidence="4">
    <location>
        <begin position="832"/>
        <end position="963"/>
    </location>
</feature>
<dbReference type="PROSITE" id="PS50082">
    <property type="entry name" value="WD_REPEATS_2"/>
    <property type="match status" value="3"/>
</dbReference>